<feature type="region of interest" description="Disordered" evidence="1">
    <location>
        <begin position="50"/>
        <end position="138"/>
    </location>
</feature>
<evidence type="ECO:0000256" key="1">
    <source>
        <dbReference type="SAM" id="MobiDB-lite"/>
    </source>
</evidence>
<feature type="compositionally biased region" description="Low complexity" evidence="1">
    <location>
        <begin position="77"/>
        <end position="114"/>
    </location>
</feature>
<evidence type="ECO:0008006" key="4">
    <source>
        <dbReference type="Google" id="ProtNLM"/>
    </source>
</evidence>
<reference evidence="3" key="1">
    <citation type="journal article" date="2019" name="Int. J. Syst. Evol. Microbiol.">
        <title>The Global Catalogue of Microorganisms (GCM) 10K type strain sequencing project: providing services to taxonomists for standard genome sequencing and annotation.</title>
        <authorList>
            <consortium name="The Broad Institute Genomics Platform"/>
            <consortium name="The Broad Institute Genome Sequencing Center for Infectious Disease"/>
            <person name="Wu L."/>
            <person name="Ma J."/>
        </authorList>
    </citation>
    <scope>NUCLEOTIDE SEQUENCE [LARGE SCALE GENOMIC DNA]</scope>
    <source>
        <strain evidence="3">VKM B-3226</strain>
    </source>
</reference>
<comment type="caution">
    <text evidence="2">The sequence shown here is derived from an EMBL/GenBank/DDBJ whole genome shotgun (WGS) entry which is preliminary data.</text>
</comment>
<evidence type="ECO:0000313" key="2">
    <source>
        <dbReference type="EMBL" id="MFC3569938.1"/>
    </source>
</evidence>
<gene>
    <name evidence="2" type="ORF">ACFOMP_10810</name>
</gene>
<feature type="region of interest" description="Disordered" evidence="1">
    <location>
        <begin position="1"/>
        <end position="23"/>
    </location>
</feature>
<dbReference type="EMBL" id="JBHRXE010000030">
    <property type="protein sequence ID" value="MFC3569938.1"/>
    <property type="molecule type" value="Genomic_DNA"/>
</dbReference>
<proteinExistence type="predicted"/>
<sequence>MRRVKTAGKKNRRESQGRDGRGMARGFAAGLVHGALICGLGLAALSLALPQPPRPAALPATDRGGDVKPPVAPQKPPESAAATPAVTPAAEPPADQVAKPAEPAGPAEPPATTALSVPAESEFARGTDMQPQRPAPLA</sequence>
<keyword evidence="3" id="KW-1185">Reference proteome</keyword>
<feature type="compositionally biased region" description="Basic and acidic residues" evidence="1">
    <location>
        <begin position="13"/>
        <end position="22"/>
    </location>
</feature>
<feature type="compositionally biased region" description="Basic residues" evidence="1">
    <location>
        <begin position="1"/>
        <end position="12"/>
    </location>
</feature>
<accession>A0ABV7RZ58</accession>
<organism evidence="2 3">
    <name type="scientific">Paracoccus simplex</name>
    <dbReference type="NCBI Taxonomy" id="2086346"/>
    <lineage>
        <taxon>Bacteria</taxon>
        <taxon>Pseudomonadati</taxon>
        <taxon>Pseudomonadota</taxon>
        <taxon>Alphaproteobacteria</taxon>
        <taxon>Rhodobacterales</taxon>
        <taxon>Paracoccaceae</taxon>
        <taxon>Paracoccus</taxon>
    </lineage>
</organism>
<evidence type="ECO:0000313" key="3">
    <source>
        <dbReference type="Proteomes" id="UP001595596"/>
    </source>
</evidence>
<protein>
    <recommendedName>
        <fullName evidence="4">Energy transducer TonB</fullName>
    </recommendedName>
</protein>
<name>A0ABV7RZ58_9RHOB</name>
<feature type="non-terminal residue" evidence="2">
    <location>
        <position position="138"/>
    </location>
</feature>
<dbReference type="Proteomes" id="UP001595596">
    <property type="component" value="Unassembled WGS sequence"/>
</dbReference>